<comment type="caution">
    <text evidence="2">The sequence shown here is derived from an EMBL/GenBank/DDBJ whole genome shotgun (WGS) entry which is preliminary data.</text>
</comment>
<sequence length="255" mass="26113">MSVLRGAVAAEWTKLWSLRSTWWSLAGTPALMGLMCLILGSSVASDNTNEITTDDQGVVSVSGVAVGAVDLVQFVPLTLAILMITSEYATGGVRGTLQCVPPRGRMLLAKAAVAAAALFPLGVLSGLLGTAVAGFALGEWGRFSAADTAFDALAIGGYLVLISVFALGLGTLLRSTAGTLTTAFLLVMAVPILLDGTDAPLLEHVADALPSAAGRIFMGGADDASYPQAVGLLILAAWTAASLWAARTTLRHRDA</sequence>
<feature type="transmembrane region" description="Helical" evidence="1">
    <location>
        <begin position="21"/>
        <end position="44"/>
    </location>
</feature>
<dbReference type="AlphaFoldDB" id="A0A7K0BWP1"/>
<dbReference type="OrthoDB" id="3432393at2"/>
<evidence type="ECO:0000313" key="3">
    <source>
        <dbReference type="Proteomes" id="UP000487268"/>
    </source>
</evidence>
<feature type="transmembrane region" description="Helical" evidence="1">
    <location>
        <begin position="149"/>
        <end position="169"/>
    </location>
</feature>
<evidence type="ECO:0008006" key="4">
    <source>
        <dbReference type="Google" id="ProtNLM"/>
    </source>
</evidence>
<reference evidence="2 3" key="1">
    <citation type="submission" date="2019-10" db="EMBL/GenBank/DDBJ databases">
        <title>Actinomadura rubteroloni sp. nov. and Actinomadura macrotermitis sp. nov., isolated from the gut of fungus growing-termite Macrotermes natalensis.</title>
        <authorList>
            <person name="Benndorf R."/>
            <person name="Martin K."/>
            <person name="Kuefner M."/>
            <person name="De Beer W."/>
            <person name="Kaster A.-K."/>
            <person name="Vollmers J."/>
            <person name="Poulsen M."/>
            <person name="Beemelmanns C."/>
        </authorList>
    </citation>
    <scope>NUCLEOTIDE SEQUENCE [LARGE SCALE GENOMIC DNA]</scope>
    <source>
        <strain evidence="2 3">RB68</strain>
    </source>
</reference>
<keyword evidence="3" id="KW-1185">Reference proteome</keyword>
<name>A0A7K0BWP1_9ACTN</name>
<keyword evidence="1" id="KW-1133">Transmembrane helix</keyword>
<gene>
    <name evidence="2" type="ORF">ACRB68_36680</name>
</gene>
<evidence type="ECO:0000256" key="1">
    <source>
        <dbReference type="SAM" id="Phobius"/>
    </source>
</evidence>
<dbReference type="EMBL" id="WEGH01000002">
    <property type="protein sequence ID" value="MQY05591.1"/>
    <property type="molecule type" value="Genomic_DNA"/>
</dbReference>
<organism evidence="2 3">
    <name type="scientific">Actinomadura macrotermitis</name>
    <dbReference type="NCBI Taxonomy" id="2585200"/>
    <lineage>
        <taxon>Bacteria</taxon>
        <taxon>Bacillati</taxon>
        <taxon>Actinomycetota</taxon>
        <taxon>Actinomycetes</taxon>
        <taxon>Streptosporangiales</taxon>
        <taxon>Thermomonosporaceae</taxon>
        <taxon>Actinomadura</taxon>
    </lineage>
</organism>
<keyword evidence="1" id="KW-0472">Membrane</keyword>
<feature type="transmembrane region" description="Helical" evidence="1">
    <location>
        <begin position="107"/>
        <end position="137"/>
    </location>
</feature>
<feature type="transmembrane region" description="Helical" evidence="1">
    <location>
        <begin position="64"/>
        <end position="86"/>
    </location>
</feature>
<feature type="transmembrane region" description="Helical" evidence="1">
    <location>
        <begin position="176"/>
        <end position="194"/>
    </location>
</feature>
<keyword evidence="1" id="KW-0812">Transmembrane</keyword>
<accession>A0A7K0BWP1</accession>
<proteinExistence type="predicted"/>
<dbReference type="Proteomes" id="UP000487268">
    <property type="component" value="Unassembled WGS sequence"/>
</dbReference>
<protein>
    <recommendedName>
        <fullName evidence="4">ABC transporter permease</fullName>
    </recommendedName>
</protein>
<dbReference type="RefSeq" id="WP_153533713.1">
    <property type="nucleotide sequence ID" value="NZ_WEGH01000002.1"/>
</dbReference>
<feature type="transmembrane region" description="Helical" evidence="1">
    <location>
        <begin position="226"/>
        <end position="246"/>
    </location>
</feature>
<evidence type="ECO:0000313" key="2">
    <source>
        <dbReference type="EMBL" id="MQY05591.1"/>
    </source>
</evidence>